<name>A0A8J5CA81_ZINOF</name>
<dbReference type="EMBL" id="JACMSC010000021">
    <property type="protein sequence ID" value="KAG6470782.1"/>
    <property type="molecule type" value="Genomic_DNA"/>
</dbReference>
<comment type="caution">
    <text evidence="2">The sequence shown here is derived from an EMBL/GenBank/DDBJ whole genome shotgun (WGS) entry which is preliminary data.</text>
</comment>
<proteinExistence type="predicted"/>
<dbReference type="FunFam" id="3.10.20.90:FF:000154">
    <property type="entry name" value="Large proline-rich protein BAG6"/>
    <property type="match status" value="1"/>
</dbReference>
<dbReference type="PANTHER" id="PTHR15204:SF0">
    <property type="entry name" value="LARGE PROLINE-RICH PROTEIN BAG6"/>
    <property type="match status" value="1"/>
</dbReference>
<reference evidence="2 3" key="1">
    <citation type="submission" date="2020-08" db="EMBL/GenBank/DDBJ databases">
        <title>Plant Genome Project.</title>
        <authorList>
            <person name="Zhang R.-G."/>
        </authorList>
    </citation>
    <scope>NUCLEOTIDE SEQUENCE [LARGE SCALE GENOMIC DNA]</scope>
    <source>
        <tissue evidence="2">Rhizome</tissue>
    </source>
</reference>
<dbReference type="InterPro" id="IPR000626">
    <property type="entry name" value="Ubiquitin-like_dom"/>
</dbReference>
<evidence type="ECO:0000313" key="3">
    <source>
        <dbReference type="Proteomes" id="UP000734854"/>
    </source>
</evidence>
<dbReference type="AlphaFoldDB" id="A0A8J5CA81"/>
<protein>
    <recommendedName>
        <fullName evidence="1">Ubiquitin-like domain-containing protein</fullName>
    </recommendedName>
</protein>
<dbReference type="GO" id="GO:0051787">
    <property type="term" value="F:misfolded protein binding"/>
    <property type="evidence" value="ECO:0007669"/>
    <property type="project" value="TreeGrafter"/>
</dbReference>
<feature type="domain" description="Ubiquitin-like" evidence="1">
    <location>
        <begin position="167"/>
        <end position="227"/>
    </location>
</feature>
<dbReference type="PROSITE" id="PS50053">
    <property type="entry name" value="UBIQUITIN_2"/>
    <property type="match status" value="1"/>
</dbReference>
<evidence type="ECO:0000313" key="2">
    <source>
        <dbReference type="EMBL" id="KAG6470782.1"/>
    </source>
</evidence>
<dbReference type="GO" id="GO:0036503">
    <property type="term" value="P:ERAD pathway"/>
    <property type="evidence" value="ECO:0007669"/>
    <property type="project" value="TreeGrafter"/>
</dbReference>
<dbReference type="CDD" id="cd17039">
    <property type="entry name" value="Ubl_ubiquitin_like"/>
    <property type="match status" value="1"/>
</dbReference>
<dbReference type="Gene3D" id="3.10.20.90">
    <property type="entry name" value="Phosphatidylinositol 3-kinase Catalytic Subunit, Chain A, domain 1"/>
    <property type="match status" value="1"/>
</dbReference>
<dbReference type="Pfam" id="PF00240">
    <property type="entry name" value="ubiquitin"/>
    <property type="match status" value="1"/>
</dbReference>
<dbReference type="SUPFAM" id="SSF54236">
    <property type="entry name" value="Ubiquitin-like"/>
    <property type="match status" value="1"/>
</dbReference>
<gene>
    <name evidence="2" type="ORF">ZIOFF_071862</name>
</gene>
<dbReference type="PANTHER" id="PTHR15204">
    <property type="entry name" value="LARGE PROLINE-RICH PROTEIN BAG6"/>
    <property type="match status" value="1"/>
</dbReference>
<dbReference type="GO" id="GO:0031593">
    <property type="term" value="F:polyubiquitin modification-dependent protein binding"/>
    <property type="evidence" value="ECO:0007669"/>
    <property type="project" value="TreeGrafter"/>
</dbReference>
<keyword evidence="3" id="KW-1185">Reference proteome</keyword>
<accession>A0A8J5CA81</accession>
<dbReference type="GO" id="GO:0071818">
    <property type="term" value="C:BAT3 complex"/>
    <property type="evidence" value="ECO:0007669"/>
    <property type="project" value="TreeGrafter"/>
</dbReference>
<dbReference type="Proteomes" id="UP000734854">
    <property type="component" value="Unassembled WGS sequence"/>
</dbReference>
<dbReference type="InterPro" id="IPR029071">
    <property type="entry name" value="Ubiquitin-like_domsf"/>
</dbReference>
<organism evidence="2 3">
    <name type="scientific">Zingiber officinale</name>
    <name type="common">Ginger</name>
    <name type="synonym">Amomum zingiber</name>
    <dbReference type="NCBI Taxonomy" id="94328"/>
    <lineage>
        <taxon>Eukaryota</taxon>
        <taxon>Viridiplantae</taxon>
        <taxon>Streptophyta</taxon>
        <taxon>Embryophyta</taxon>
        <taxon>Tracheophyta</taxon>
        <taxon>Spermatophyta</taxon>
        <taxon>Magnoliopsida</taxon>
        <taxon>Liliopsida</taxon>
        <taxon>Zingiberales</taxon>
        <taxon>Zingiberaceae</taxon>
        <taxon>Zingiber</taxon>
    </lineage>
</organism>
<dbReference type="SMART" id="SM00213">
    <property type="entry name" value="UBQ"/>
    <property type="match status" value="1"/>
</dbReference>
<sequence length="232" mass="25499">MASFTVRFKSNASNSISIAKQVSTAELNPCHSNSAVRTAEASRAASLPRSVEGSPSLIVDLSLGNHDLHDCLRSFPFSVLESAMLLRLGIRSFSGAGYATSSSEFIEGERWGLYDGKEKLFVLSLVHFDDASRRIIIRSLEENMGAHDPSEATTSCIDATKDSQSTVEIKIKTLDSQTYTLQVEKSVPIPKLKEQIASITGVISEQQRLICRGKVLKDDEILSTYRILLCHF</sequence>
<evidence type="ECO:0000259" key="1">
    <source>
        <dbReference type="PROSITE" id="PS50053"/>
    </source>
</evidence>